<dbReference type="InterPro" id="IPR029063">
    <property type="entry name" value="SAM-dependent_MTases_sf"/>
</dbReference>
<evidence type="ECO:0000256" key="2">
    <source>
        <dbReference type="ARBA" id="ARBA00022679"/>
    </source>
</evidence>
<dbReference type="Gene3D" id="3.40.50.150">
    <property type="entry name" value="Vaccinia Virus protein VP39"/>
    <property type="match status" value="1"/>
</dbReference>
<dbReference type="PROSITE" id="PS01184">
    <property type="entry name" value="UBIE_2"/>
    <property type="match status" value="1"/>
</dbReference>
<keyword evidence="3" id="KW-0949">S-adenosyl-L-methionine</keyword>
<evidence type="ECO:0000256" key="3">
    <source>
        <dbReference type="ARBA" id="ARBA00022691"/>
    </source>
</evidence>
<dbReference type="GO" id="GO:0008168">
    <property type="term" value="F:methyltransferase activity"/>
    <property type="evidence" value="ECO:0007669"/>
    <property type="project" value="UniProtKB-KW"/>
</dbReference>
<reference evidence="4" key="1">
    <citation type="submission" date="2018-05" db="EMBL/GenBank/DDBJ databases">
        <authorList>
            <person name="Lanie J.A."/>
            <person name="Ng W.-L."/>
            <person name="Kazmierczak K.M."/>
            <person name="Andrzejewski T.M."/>
            <person name="Davidsen T.M."/>
            <person name="Wayne K.J."/>
            <person name="Tettelin H."/>
            <person name="Glass J.I."/>
            <person name="Rusch D."/>
            <person name="Podicherti R."/>
            <person name="Tsui H.-C.T."/>
            <person name="Winkler M.E."/>
        </authorList>
    </citation>
    <scope>NUCLEOTIDE SEQUENCE</scope>
</reference>
<dbReference type="InterPro" id="IPR004033">
    <property type="entry name" value="UbiE/COQ5_MeTrFase"/>
</dbReference>
<organism evidence="4">
    <name type="scientific">marine metagenome</name>
    <dbReference type="NCBI Taxonomy" id="408172"/>
    <lineage>
        <taxon>unclassified sequences</taxon>
        <taxon>metagenomes</taxon>
        <taxon>ecological metagenomes</taxon>
    </lineage>
</organism>
<feature type="non-terminal residue" evidence="4">
    <location>
        <position position="1"/>
    </location>
</feature>
<evidence type="ECO:0000313" key="4">
    <source>
        <dbReference type="EMBL" id="SVC65329.1"/>
    </source>
</evidence>
<sequence length="96" mass="10465">AARVLKPGGRFLCLEFSPEQAPGLDRLYEIYSFSVIPVLGGIVVGDGESYRYLVESIRRFPAPGPFAEMIRQAGFGGVNWRPLSGGIAALHSAWRV</sequence>
<dbReference type="PROSITE" id="PS51608">
    <property type="entry name" value="SAM_MT_UBIE"/>
    <property type="match status" value="1"/>
</dbReference>
<gene>
    <name evidence="4" type="ORF">METZ01_LOCUS318183</name>
</gene>
<proteinExistence type="predicted"/>
<dbReference type="AlphaFoldDB" id="A0A382NW22"/>
<evidence type="ECO:0008006" key="5">
    <source>
        <dbReference type="Google" id="ProtNLM"/>
    </source>
</evidence>
<keyword evidence="1" id="KW-0489">Methyltransferase</keyword>
<dbReference type="InterPro" id="IPR023576">
    <property type="entry name" value="UbiE/COQ5_MeTrFase_CS"/>
</dbReference>
<accession>A0A382NW22</accession>
<dbReference type="GO" id="GO:0032259">
    <property type="term" value="P:methylation"/>
    <property type="evidence" value="ECO:0007669"/>
    <property type="project" value="UniProtKB-KW"/>
</dbReference>
<dbReference type="Pfam" id="PF01209">
    <property type="entry name" value="Ubie_methyltran"/>
    <property type="match status" value="1"/>
</dbReference>
<dbReference type="EMBL" id="UINC01103159">
    <property type="protein sequence ID" value="SVC65329.1"/>
    <property type="molecule type" value="Genomic_DNA"/>
</dbReference>
<dbReference type="GO" id="GO:0042181">
    <property type="term" value="P:ketone biosynthetic process"/>
    <property type="evidence" value="ECO:0007669"/>
    <property type="project" value="UniProtKB-ARBA"/>
</dbReference>
<protein>
    <recommendedName>
        <fullName evidence="5">Bifunctional demethylmenaquinone methyltransferase/2-methoxy-6-polyprenyl-1,4-benzoquinol methylase</fullName>
    </recommendedName>
</protein>
<name>A0A382NW22_9ZZZZ</name>
<keyword evidence="2" id="KW-0808">Transferase</keyword>
<dbReference type="SUPFAM" id="SSF53335">
    <property type="entry name" value="S-adenosyl-L-methionine-dependent methyltransferases"/>
    <property type="match status" value="1"/>
</dbReference>
<evidence type="ECO:0000256" key="1">
    <source>
        <dbReference type="ARBA" id="ARBA00022603"/>
    </source>
</evidence>